<accession>A0A3N0B1P3</accession>
<gene>
    <name evidence="6" type="ORF">DMP06_03260</name>
</gene>
<proteinExistence type="predicted"/>
<keyword evidence="2" id="KW-0285">Flavoprotein</keyword>
<dbReference type="InterPro" id="IPR006311">
    <property type="entry name" value="TAT_signal"/>
</dbReference>
<keyword evidence="4" id="KW-0560">Oxidoreductase</keyword>
<dbReference type="Gene3D" id="3.90.700.10">
    <property type="entry name" value="Succinate dehydrogenase/fumarate reductase flavoprotein, catalytic domain"/>
    <property type="match status" value="1"/>
</dbReference>
<evidence type="ECO:0000313" key="7">
    <source>
        <dbReference type="Proteomes" id="UP000269591"/>
    </source>
</evidence>
<dbReference type="AlphaFoldDB" id="A0A3N0B1P3"/>
<dbReference type="GO" id="GO:0033765">
    <property type="term" value="F:steroid dehydrogenase activity, acting on the CH-CH group of donors"/>
    <property type="evidence" value="ECO:0007669"/>
    <property type="project" value="UniProtKB-ARBA"/>
</dbReference>
<comment type="cofactor">
    <cofactor evidence="1">
        <name>FAD</name>
        <dbReference type="ChEBI" id="CHEBI:57692"/>
    </cofactor>
</comment>
<dbReference type="InterPro" id="IPR050315">
    <property type="entry name" value="FAD-oxidoreductase_2"/>
</dbReference>
<dbReference type="Proteomes" id="UP000269591">
    <property type="component" value="Unassembled WGS sequence"/>
</dbReference>
<evidence type="ECO:0000259" key="5">
    <source>
        <dbReference type="Pfam" id="PF00890"/>
    </source>
</evidence>
<dbReference type="SUPFAM" id="SSF51905">
    <property type="entry name" value="FAD/NAD(P)-binding domain"/>
    <property type="match status" value="1"/>
</dbReference>
<feature type="domain" description="FAD-dependent oxidoreductase 2 FAD-binding" evidence="5">
    <location>
        <begin position="233"/>
        <end position="569"/>
    </location>
</feature>
<evidence type="ECO:0000256" key="2">
    <source>
        <dbReference type="ARBA" id="ARBA00022630"/>
    </source>
</evidence>
<organism evidence="6 7">
    <name type="scientific">Slackia equolifaciens</name>
    <dbReference type="NCBI Taxonomy" id="498718"/>
    <lineage>
        <taxon>Bacteria</taxon>
        <taxon>Bacillati</taxon>
        <taxon>Actinomycetota</taxon>
        <taxon>Coriobacteriia</taxon>
        <taxon>Eggerthellales</taxon>
        <taxon>Eggerthellaceae</taxon>
        <taxon>Slackia</taxon>
    </lineage>
</organism>
<keyword evidence="7" id="KW-1185">Reference proteome</keyword>
<dbReference type="Pfam" id="PF00890">
    <property type="entry name" value="FAD_binding_2"/>
    <property type="match status" value="1"/>
</dbReference>
<dbReference type="InterPro" id="IPR003953">
    <property type="entry name" value="FAD-dep_OxRdtase_2_FAD-bd"/>
</dbReference>
<dbReference type="PROSITE" id="PS51318">
    <property type="entry name" value="TAT"/>
    <property type="match status" value="1"/>
</dbReference>
<sequence>MRKEGIQELQDVSGISRRNFLRGGIAAGAIALGGAAVAGCAPSAQTADSEETAPENEIVARLVERVPGADLPEAAPIMPSEPPEAWDDEADVVVAGVGGGGIVAVAYLAQQGYSVIGVEKEGQVGGASRHACTFANCFGGSKDQNELEFALPSYPPDVNAFIRMYEQDNDYSIDEGYLRHILNMSGPACDWIMSQEGMNMVCLGAIWHDKDVHEGKQNVVLGMENPTNAMEAVAVNSGADIRLNTKCERLVYDGQRVQGVVVTDVNGDEKYIKGNKGVILCAGGFGMNKDLIKAYLPSAYEGTVQGGPMPFHTGEAFRMGLGVGADFAGFDSWSCWEGAIDESIAGGDGEFWHYFWHGERQLFHNPWLIIDKRGQRQPYFAQTQELFANPGGQMGDLSNCAAWMSAVGHHVYSICDSNFPTTVFEKDVLLPTQSDRNRIPLTDPDVLLDTGGLVSADWLSEVEEAVNRGAVKKADTLEELADMLQLDRQVLLDAVDEYNTLCEKGVDEEMSTPYDPSWLHPVIEPPFYGAIIGGQMAKTMCGLRTDGNLQVMREDGTLIDGLYANATTAGGLSGEGNYGCFWNSTVFGGVGTSWITGWIAAQSVIDADK</sequence>
<evidence type="ECO:0000256" key="1">
    <source>
        <dbReference type="ARBA" id="ARBA00001974"/>
    </source>
</evidence>
<evidence type="ECO:0000313" key="6">
    <source>
        <dbReference type="EMBL" id="RNL41025.1"/>
    </source>
</evidence>
<comment type="caution">
    <text evidence="6">The sequence shown here is derived from an EMBL/GenBank/DDBJ whole genome shotgun (WGS) entry which is preliminary data.</text>
</comment>
<name>A0A3N0B1P3_9ACTN</name>
<dbReference type="Gene3D" id="3.50.50.60">
    <property type="entry name" value="FAD/NAD(P)-binding domain"/>
    <property type="match status" value="3"/>
</dbReference>
<dbReference type="RefSeq" id="WP_123208309.1">
    <property type="nucleotide sequence ID" value="NZ_JBHTHO010000001.1"/>
</dbReference>
<dbReference type="InterPro" id="IPR036188">
    <property type="entry name" value="FAD/NAD-bd_sf"/>
</dbReference>
<protein>
    <submittedName>
        <fullName evidence="6">FAD-binding dehydrogenase</fullName>
    </submittedName>
</protein>
<evidence type="ECO:0000256" key="3">
    <source>
        <dbReference type="ARBA" id="ARBA00022827"/>
    </source>
</evidence>
<dbReference type="InterPro" id="IPR027477">
    <property type="entry name" value="Succ_DH/fumarate_Rdtase_cat_sf"/>
</dbReference>
<dbReference type="SUPFAM" id="SSF56425">
    <property type="entry name" value="Succinate dehydrogenase/fumarate reductase flavoprotein, catalytic domain"/>
    <property type="match status" value="1"/>
</dbReference>
<keyword evidence="3" id="KW-0274">FAD</keyword>
<dbReference type="PANTHER" id="PTHR43400:SF7">
    <property type="entry name" value="FAD-DEPENDENT OXIDOREDUCTASE 2 FAD BINDING DOMAIN-CONTAINING PROTEIN"/>
    <property type="match status" value="1"/>
</dbReference>
<reference evidence="7" key="1">
    <citation type="submission" date="2018-05" db="EMBL/GenBank/DDBJ databases">
        <title>Genome Sequencing of selected type strains of the family Eggerthellaceae.</title>
        <authorList>
            <person name="Danylec N."/>
            <person name="Stoll D.A."/>
            <person name="Doetsch A."/>
            <person name="Huch M."/>
        </authorList>
    </citation>
    <scope>NUCLEOTIDE SEQUENCE [LARGE SCALE GENOMIC DNA]</scope>
    <source>
        <strain evidence="7">DSM 24851</strain>
    </source>
</reference>
<dbReference type="OrthoDB" id="3169673at2"/>
<dbReference type="EMBL" id="QIBX01000003">
    <property type="protein sequence ID" value="RNL41025.1"/>
    <property type="molecule type" value="Genomic_DNA"/>
</dbReference>
<evidence type="ECO:0000256" key="4">
    <source>
        <dbReference type="ARBA" id="ARBA00023002"/>
    </source>
</evidence>
<dbReference type="PANTHER" id="PTHR43400">
    <property type="entry name" value="FUMARATE REDUCTASE"/>
    <property type="match status" value="1"/>
</dbReference>